<reference evidence="4 5" key="1">
    <citation type="submission" date="2019-09" db="EMBL/GenBank/DDBJ databases">
        <title>NBRP : Genome information of microbial organism related human and environment.</title>
        <authorList>
            <person name="Hattori M."/>
            <person name="Oshima K."/>
            <person name="Inaba H."/>
            <person name="Suda W."/>
            <person name="Sakamoto M."/>
            <person name="Iino T."/>
            <person name="Kitahara M."/>
            <person name="Oshida Y."/>
            <person name="Iida T."/>
            <person name="Kudo T."/>
            <person name="Itoh T."/>
            <person name="Ohkuma M."/>
        </authorList>
    </citation>
    <scope>NUCLEOTIDE SEQUENCE [LARGE SCALE GENOMIC DNA]</scope>
    <source>
        <strain evidence="4 5">Q-1</strain>
    </source>
</reference>
<feature type="region of interest" description="Disordered" evidence="3">
    <location>
        <begin position="45"/>
        <end position="73"/>
    </location>
</feature>
<protein>
    <recommendedName>
        <fullName evidence="6">tRNA/rRNA methyltransferase SpoU type domain-containing protein</fullName>
    </recommendedName>
</protein>
<dbReference type="GO" id="GO:0032259">
    <property type="term" value="P:methylation"/>
    <property type="evidence" value="ECO:0007669"/>
    <property type="project" value="UniProtKB-KW"/>
</dbReference>
<dbReference type="Gene3D" id="3.40.1280.10">
    <property type="match status" value="1"/>
</dbReference>
<accession>A0A5A7N710</accession>
<sequence>MSLSAETCARCDHLIRIPTRFSLNVATAGAIVMYDRLLARGRYAPRPLRAGGPVEPEPPHVHGGPRLRKPLKP</sequence>
<name>A0A5A7N710_9PROT</name>
<evidence type="ECO:0000256" key="3">
    <source>
        <dbReference type="SAM" id="MobiDB-lite"/>
    </source>
</evidence>
<keyword evidence="5" id="KW-1185">Reference proteome</keyword>
<proteinExistence type="predicted"/>
<feature type="compositionally biased region" description="Basic residues" evidence="3">
    <location>
        <begin position="63"/>
        <end position="73"/>
    </location>
</feature>
<dbReference type="InterPro" id="IPR029026">
    <property type="entry name" value="tRNA_m1G_MTases_N"/>
</dbReference>
<keyword evidence="1" id="KW-0489">Methyltransferase</keyword>
<evidence type="ECO:0000313" key="4">
    <source>
        <dbReference type="EMBL" id="GER04113.1"/>
    </source>
</evidence>
<dbReference type="Proteomes" id="UP000324996">
    <property type="component" value="Unassembled WGS sequence"/>
</dbReference>
<dbReference type="SUPFAM" id="SSF75217">
    <property type="entry name" value="alpha/beta knot"/>
    <property type="match status" value="1"/>
</dbReference>
<keyword evidence="2" id="KW-0808">Transferase</keyword>
<organism evidence="4 5">
    <name type="scientific">Iodidimonas nitroreducens</name>
    <dbReference type="NCBI Taxonomy" id="1236968"/>
    <lineage>
        <taxon>Bacteria</taxon>
        <taxon>Pseudomonadati</taxon>
        <taxon>Pseudomonadota</taxon>
        <taxon>Alphaproteobacteria</taxon>
        <taxon>Iodidimonadales</taxon>
        <taxon>Iodidimonadaceae</taxon>
        <taxon>Iodidimonas</taxon>
    </lineage>
</organism>
<dbReference type="AlphaFoldDB" id="A0A5A7N710"/>
<dbReference type="GO" id="GO:0008168">
    <property type="term" value="F:methyltransferase activity"/>
    <property type="evidence" value="ECO:0007669"/>
    <property type="project" value="UniProtKB-KW"/>
</dbReference>
<dbReference type="InterPro" id="IPR029028">
    <property type="entry name" value="Alpha/beta_knot_MTases"/>
</dbReference>
<evidence type="ECO:0008006" key="6">
    <source>
        <dbReference type="Google" id="ProtNLM"/>
    </source>
</evidence>
<dbReference type="EMBL" id="BKCN01000008">
    <property type="protein sequence ID" value="GER04113.1"/>
    <property type="molecule type" value="Genomic_DNA"/>
</dbReference>
<evidence type="ECO:0000313" key="5">
    <source>
        <dbReference type="Proteomes" id="UP000324996"/>
    </source>
</evidence>
<gene>
    <name evidence="4" type="ORF">JCM17846_17950</name>
</gene>
<evidence type="ECO:0000256" key="2">
    <source>
        <dbReference type="ARBA" id="ARBA00022679"/>
    </source>
</evidence>
<evidence type="ECO:0000256" key="1">
    <source>
        <dbReference type="ARBA" id="ARBA00022603"/>
    </source>
</evidence>
<comment type="caution">
    <text evidence="4">The sequence shown here is derived from an EMBL/GenBank/DDBJ whole genome shotgun (WGS) entry which is preliminary data.</text>
</comment>